<evidence type="ECO:0000256" key="1">
    <source>
        <dbReference type="ARBA" id="ARBA00009402"/>
    </source>
</evidence>
<dbReference type="InterPro" id="IPR025296">
    <property type="entry name" value="DUF4158"/>
</dbReference>
<dbReference type="GO" id="GO:0003677">
    <property type="term" value="F:DNA binding"/>
    <property type="evidence" value="ECO:0007669"/>
    <property type="project" value="UniProtKB-KW"/>
</dbReference>
<organism evidence="7 8">
    <name type="scientific">Granulicella aggregans</name>
    <dbReference type="NCBI Taxonomy" id="474949"/>
    <lineage>
        <taxon>Bacteria</taxon>
        <taxon>Pseudomonadati</taxon>
        <taxon>Acidobacteriota</taxon>
        <taxon>Terriglobia</taxon>
        <taxon>Terriglobales</taxon>
        <taxon>Acidobacteriaceae</taxon>
        <taxon>Granulicella</taxon>
    </lineage>
</organism>
<dbReference type="InterPro" id="IPR047653">
    <property type="entry name" value="Tn3-like_transpos"/>
</dbReference>
<evidence type="ECO:0000256" key="4">
    <source>
        <dbReference type="ARBA" id="ARBA00023172"/>
    </source>
</evidence>
<name>A0A7W7ZI28_9BACT</name>
<dbReference type="Proteomes" id="UP000540989">
    <property type="component" value="Unassembled WGS sequence"/>
</dbReference>
<gene>
    <name evidence="7" type="ORF">HDF16_005061</name>
</gene>
<evidence type="ECO:0000259" key="6">
    <source>
        <dbReference type="Pfam" id="PF13700"/>
    </source>
</evidence>
<sequence>MPVGFLTEDQAGRYGRFSGEPTHDQLARHFHLDDSDRAFITEHRGDHNRLGVAVQLGTVRLLGTFLEDPTETPSSAVRFTADQLLIANFSELMTLYGNSAGRWRHGGRIRERYGYRVFTDFGVAFRLNRFLYALSWTGTERPTALFERAIAWLATGKVLLPGLSVLERAVARVRLRSASHLHRRLAEGINAEARLRLDRLVAVPEGERQSPLDRLRDGPFIQSGPEISRSLLRLGEVHSLVQELPKIDHIPPRKITALWKFASAARAQAVARLPEERRTATLLAFIHTLKASAADDVIDVFDAVSTAMFSEAEAAAKQARLGSLRDFDDAALKLRDMGIVVFDDATPDDQVRATIFELLGRDALLAAVERVGMLVEPQDETYFKELRKFHRKIRYVPALLAGLELDAAPAGRPLLDAVEYLRAVHAGVKRPGPMPTAFASADWLPQIKSDEGSIDLTGYRLCVLDGLRRGFRRRDIFPVRSIRYADPRKGLLTGAAWETARPLICRTVGASASAEEELAGLTHRLDLAYRETAARVPTNAAVEIVGVGEKVDLSVDALDKVEEPASLTALRAALDARLPKPDLPELILEMHARTGFAALFTHASESASRAEDIATTVCAVLLAEATNTGFEPLVRGDVPALRRSRLSWVKQNFVRAETLTAANAALVAAQNAVPLARSWGGGEVASADGLRFVVPVRTIHSGPNPRYFGRERGVTWYNLASDQFTGLNAITVPGTLRDSLDLLAVVLEQETELQPTEIMSDTAGYTDTIFGIFHLLGYQFSPRIADIGGSRLWRVDRKADYGVLNDLASNKINVKLIAEQWDDLLRLAGSLKLGVVQAAGLTRTLQTNDRPTRLARGLQELGRIVKTLYLLRYIDDEQYRRRILVQLNRGEGRHQLARIVFHGKRGELRQRYREGQEDQLGALGIVVNLVVLWNTIYMDAALDQLRGEGYEVLPEDIARLSPLSFKHINMLGRYAFTLPEAVTRGELRPLRNPATAAIDEP</sequence>
<proteinExistence type="inferred from homology"/>
<dbReference type="InterPro" id="IPR002513">
    <property type="entry name" value="Tn3_Tnp_DDE_dom"/>
</dbReference>
<keyword evidence="8" id="KW-1185">Reference proteome</keyword>
<feature type="domain" description="Tn3 transposase DDE" evidence="5">
    <location>
        <begin position="585"/>
        <end position="974"/>
    </location>
</feature>
<comment type="similarity">
    <text evidence="1">Belongs to the transposase 7 family.</text>
</comment>
<dbReference type="Pfam" id="PF01526">
    <property type="entry name" value="DDE_Tnp_Tn3"/>
    <property type="match status" value="1"/>
</dbReference>
<dbReference type="Pfam" id="PF13700">
    <property type="entry name" value="DUF4158"/>
    <property type="match status" value="1"/>
</dbReference>
<evidence type="ECO:0000313" key="8">
    <source>
        <dbReference type="Proteomes" id="UP000540989"/>
    </source>
</evidence>
<evidence type="ECO:0000259" key="5">
    <source>
        <dbReference type="Pfam" id="PF01526"/>
    </source>
</evidence>
<evidence type="ECO:0000256" key="2">
    <source>
        <dbReference type="ARBA" id="ARBA00022578"/>
    </source>
</evidence>
<dbReference type="AlphaFoldDB" id="A0A7W7ZI28"/>
<accession>A0A7W7ZI28</accession>
<dbReference type="GO" id="GO:0006313">
    <property type="term" value="P:DNA transposition"/>
    <property type="evidence" value="ECO:0007669"/>
    <property type="project" value="InterPro"/>
</dbReference>
<dbReference type="GO" id="GO:0004803">
    <property type="term" value="F:transposase activity"/>
    <property type="evidence" value="ECO:0007669"/>
    <property type="project" value="InterPro"/>
</dbReference>
<reference evidence="7 8" key="1">
    <citation type="submission" date="2020-08" db="EMBL/GenBank/DDBJ databases">
        <title>Genomic Encyclopedia of Type Strains, Phase IV (KMG-V): Genome sequencing to study the core and pangenomes of soil and plant-associated prokaryotes.</title>
        <authorList>
            <person name="Whitman W."/>
        </authorList>
    </citation>
    <scope>NUCLEOTIDE SEQUENCE [LARGE SCALE GENOMIC DNA]</scope>
    <source>
        <strain evidence="7 8">M8UP14</strain>
    </source>
</reference>
<comment type="caution">
    <text evidence="7">The sequence shown here is derived from an EMBL/GenBank/DDBJ whole genome shotgun (WGS) entry which is preliminary data.</text>
</comment>
<keyword evidence="2" id="KW-0815">Transposition</keyword>
<keyword evidence="3" id="KW-0238">DNA-binding</keyword>
<keyword evidence="4" id="KW-0233">DNA recombination</keyword>
<dbReference type="EMBL" id="JACHIP010000012">
    <property type="protein sequence ID" value="MBB5060325.1"/>
    <property type="molecule type" value="Genomic_DNA"/>
</dbReference>
<feature type="domain" description="DUF4158" evidence="6">
    <location>
        <begin position="5"/>
        <end position="173"/>
    </location>
</feature>
<dbReference type="NCBIfam" id="NF033527">
    <property type="entry name" value="transpos_Tn3"/>
    <property type="match status" value="1"/>
</dbReference>
<evidence type="ECO:0000313" key="7">
    <source>
        <dbReference type="EMBL" id="MBB5060325.1"/>
    </source>
</evidence>
<protein>
    <submittedName>
        <fullName evidence="7">TnpA family transposase</fullName>
    </submittedName>
</protein>
<evidence type="ECO:0000256" key="3">
    <source>
        <dbReference type="ARBA" id="ARBA00023125"/>
    </source>
</evidence>
<dbReference type="RefSeq" id="WP_184222541.1">
    <property type="nucleotide sequence ID" value="NZ_JACHIP010000012.1"/>
</dbReference>